<reference evidence="7 8" key="1">
    <citation type="submission" date="2020-08" db="EMBL/GenBank/DDBJ databases">
        <title>Genomic Encyclopedia of Type Strains, Phase IV (KMG-IV): sequencing the most valuable type-strain genomes for metagenomic binning, comparative biology and taxonomic classification.</title>
        <authorList>
            <person name="Goeker M."/>
        </authorList>
    </citation>
    <scope>NUCLEOTIDE SEQUENCE [LARGE SCALE GENOMIC DNA]</scope>
    <source>
        <strain evidence="7 8">DSM 45385</strain>
    </source>
</reference>
<dbReference type="AlphaFoldDB" id="A0A7W8A3F3"/>
<dbReference type="InterPro" id="IPR036390">
    <property type="entry name" value="WH_DNA-bd_sf"/>
</dbReference>
<gene>
    <name evidence="7" type="ORF">HNR40_004348</name>
</gene>
<dbReference type="InterPro" id="IPR002543">
    <property type="entry name" value="FtsK_dom"/>
</dbReference>
<feature type="domain" description="FtsK" evidence="6">
    <location>
        <begin position="263"/>
        <end position="438"/>
    </location>
</feature>
<evidence type="ECO:0000256" key="5">
    <source>
        <dbReference type="SAM" id="Phobius"/>
    </source>
</evidence>
<dbReference type="SUPFAM" id="SSF52540">
    <property type="entry name" value="P-loop containing nucleoside triphosphate hydrolases"/>
    <property type="match status" value="1"/>
</dbReference>
<comment type="caution">
    <text evidence="7">The sequence shown here is derived from an EMBL/GenBank/DDBJ whole genome shotgun (WGS) entry which is preliminary data.</text>
</comment>
<proteinExistence type="predicted"/>
<name>A0A7W8A3F3_9ACTN</name>
<keyword evidence="5" id="KW-0812">Transmembrane</keyword>
<feature type="transmembrane region" description="Helical" evidence="5">
    <location>
        <begin position="124"/>
        <end position="141"/>
    </location>
</feature>
<evidence type="ECO:0000256" key="3">
    <source>
        <dbReference type="PROSITE-ProRule" id="PRU00289"/>
    </source>
</evidence>
<keyword evidence="8" id="KW-1185">Reference proteome</keyword>
<keyword evidence="5" id="KW-1133">Transmembrane helix</keyword>
<evidence type="ECO:0000313" key="7">
    <source>
        <dbReference type="EMBL" id="MBB5078862.1"/>
    </source>
</evidence>
<feature type="transmembrane region" description="Helical" evidence="5">
    <location>
        <begin position="68"/>
        <end position="86"/>
    </location>
</feature>
<evidence type="ECO:0000256" key="1">
    <source>
        <dbReference type="ARBA" id="ARBA00022741"/>
    </source>
</evidence>
<dbReference type="PANTHER" id="PTHR22683">
    <property type="entry name" value="SPORULATION PROTEIN RELATED"/>
    <property type="match status" value="1"/>
</dbReference>
<dbReference type="EMBL" id="JACHIN010000005">
    <property type="protein sequence ID" value="MBB5078862.1"/>
    <property type="molecule type" value="Genomic_DNA"/>
</dbReference>
<evidence type="ECO:0000259" key="6">
    <source>
        <dbReference type="PROSITE" id="PS50901"/>
    </source>
</evidence>
<evidence type="ECO:0000313" key="8">
    <source>
        <dbReference type="Proteomes" id="UP000568380"/>
    </source>
</evidence>
<dbReference type="InterPro" id="IPR027417">
    <property type="entry name" value="P-loop_NTPase"/>
</dbReference>
<feature type="region of interest" description="Disordered" evidence="4">
    <location>
        <begin position="488"/>
        <end position="549"/>
    </location>
</feature>
<organism evidence="7 8">
    <name type="scientific">Nonomuraea endophytica</name>
    <dbReference type="NCBI Taxonomy" id="714136"/>
    <lineage>
        <taxon>Bacteria</taxon>
        <taxon>Bacillati</taxon>
        <taxon>Actinomycetota</taxon>
        <taxon>Actinomycetes</taxon>
        <taxon>Streptosporangiales</taxon>
        <taxon>Streptosporangiaceae</taxon>
        <taxon>Nonomuraea</taxon>
    </lineage>
</organism>
<dbReference type="Gene3D" id="3.40.50.300">
    <property type="entry name" value="P-loop containing nucleotide triphosphate hydrolases"/>
    <property type="match status" value="1"/>
</dbReference>
<feature type="transmembrane region" description="Helical" evidence="5">
    <location>
        <begin position="98"/>
        <end position="118"/>
    </location>
</feature>
<sequence>MRRTARRMRRAGVNPVMYVDDDIDFGGIAFSAIVHFLWRYRSELAPIWVMVSCEALALALHLQYPDSWTRVPVVSAVLTLAILLGGRWLGLRLALERAYGALISVSVGVWLTFAAKLGPGKPPLPAFLLIAGLVLAIPWWVHRRRRARVRVERTLAAWPEISSAIEMVGSRVQSAIVDPWGYRARIKLARGHTVEQAIAKTAEIESALGTRRGAVRILPVAEKANRMDLRVIENDPHANSLVWPGPSITSIKDQIELGLFEDGSPILVSLLRRHALVGGIAGSGKSGGLNAIIGNLSACEDVVLWGIDLKRGMELMPWASCFDRIATDAREAELLLNDAVRILDHKAELLAKRGERLAVPSREEPALIVVIDEFAELAEESPNSVAGTDSIARRGRAPGTQLVLATQRPSQSAMGGSSVRSQMDIRLCFRVREKRDADLTLGAGMHKAGWHADRLDAPGKFFISAPGHDYPRRGRAYLLSDEIVQQTASAHSAGMRTIQPPPQPAATANPDGELSDGPSKDVDRSPVSSGEKQARGAHRRSQRPLELCLRDAPADGASISDLLRMTGMGRTTLHNHLKALERAGRARRVGRGRWAPARQGDDCG</sequence>
<dbReference type="GO" id="GO:0005524">
    <property type="term" value="F:ATP binding"/>
    <property type="evidence" value="ECO:0007669"/>
    <property type="project" value="UniProtKB-UniRule"/>
</dbReference>
<feature type="region of interest" description="Disordered" evidence="4">
    <location>
        <begin position="584"/>
        <end position="604"/>
    </location>
</feature>
<feature type="binding site" evidence="3">
    <location>
        <begin position="279"/>
        <end position="286"/>
    </location>
    <ligand>
        <name>ATP</name>
        <dbReference type="ChEBI" id="CHEBI:30616"/>
    </ligand>
</feature>
<protein>
    <submittedName>
        <fullName evidence="7">S-DNA-T family DNA segregation ATPase FtsK/SpoIIIE</fullName>
    </submittedName>
</protein>
<dbReference type="PROSITE" id="PS50901">
    <property type="entry name" value="FTSK"/>
    <property type="match status" value="1"/>
</dbReference>
<dbReference type="SUPFAM" id="SSF46785">
    <property type="entry name" value="Winged helix' DNA-binding domain"/>
    <property type="match status" value="1"/>
</dbReference>
<dbReference type="Proteomes" id="UP000568380">
    <property type="component" value="Unassembled WGS sequence"/>
</dbReference>
<dbReference type="GO" id="GO:0003677">
    <property type="term" value="F:DNA binding"/>
    <property type="evidence" value="ECO:0007669"/>
    <property type="project" value="InterPro"/>
</dbReference>
<dbReference type="PANTHER" id="PTHR22683:SF41">
    <property type="entry name" value="DNA TRANSLOCASE FTSK"/>
    <property type="match status" value="1"/>
</dbReference>
<evidence type="ECO:0000256" key="4">
    <source>
        <dbReference type="SAM" id="MobiDB-lite"/>
    </source>
</evidence>
<accession>A0A7W8A3F3</accession>
<keyword evidence="1 3" id="KW-0547">Nucleotide-binding</keyword>
<evidence type="ECO:0000256" key="2">
    <source>
        <dbReference type="ARBA" id="ARBA00022840"/>
    </source>
</evidence>
<dbReference type="InterPro" id="IPR050206">
    <property type="entry name" value="FtsK/SpoIIIE/SftA"/>
</dbReference>
<keyword evidence="5" id="KW-0472">Membrane</keyword>
<feature type="transmembrane region" description="Helical" evidence="5">
    <location>
        <begin position="44"/>
        <end position="62"/>
    </location>
</feature>
<keyword evidence="2 3" id="KW-0067">ATP-binding</keyword>